<proteinExistence type="predicted"/>
<protein>
    <submittedName>
        <fullName evidence="1">ORFan</fullName>
    </submittedName>
</protein>
<reference evidence="1 2" key="1">
    <citation type="journal article" date="2018" name="Nat. Commun.">
        <title>Tailed giant Tupanvirus possesses the most complete translational apparatus of the known virosphere.</title>
        <authorList>
            <person name="Abrahao J."/>
            <person name="Silva L."/>
            <person name="Silva L.S."/>
            <person name="Khalil J.Y.B."/>
            <person name="Rodrigues R."/>
            <person name="Arantes T."/>
            <person name="Assis F."/>
            <person name="Boratto P."/>
            <person name="Andrade M."/>
            <person name="Kroon E.G."/>
            <person name="Ribeiro B."/>
            <person name="Bergier I."/>
            <person name="Seligmann H."/>
            <person name="Ghigo E."/>
            <person name="Colson P."/>
            <person name="Levasseur A."/>
            <person name="Kroemer G."/>
            <person name="Raoult D."/>
            <person name="La Scola B."/>
        </authorList>
    </citation>
    <scope>NUCLEOTIDE SEQUENCE [LARGE SCALE GENOMIC DNA]</scope>
    <source>
        <strain evidence="1">Soda lake</strain>
    </source>
</reference>
<dbReference type="EMBL" id="KY523104">
    <property type="protein sequence ID" value="AUL77616.3"/>
    <property type="molecule type" value="Genomic_DNA"/>
</dbReference>
<organism evidence="1 2">
    <name type="scientific">Tupanvirus soda lake</name>
    <dbReference type="NCBI Taxonomy" id="2126985"/>
    <lineage>
        <taxon>Viruses</taxon>
        <taxon>Varidnaviria</taxon>
        <taxon>Bamfordvirae</taxon>
        <taxon>Nucleocytoviricota</taxon>
        <taxon>Megaviricetes</taxon>
        <taxon>Imitervirales</taxon>
        <taxon>Mimiviridae</taxon>
        <taxon>Megamimivirinae</taxon>
        <taxon>Tupanvirus</taxon>
        <taxon>Tupanvirus salinum</taxon>
    </lineage>
</organism>
<keyword evidence="2" id="KW-1185">Reference proteome</keyword>
<dbReference type="Proteomes" id="UP000240399">
    <property type="component" value="Segment"/>
</dbReference>
<accession>A0AC59HC53</accession>
<sequence length="150" mass="16795">MAKKILATEFDYVFLDLGYTDRLMKHQGQLIGGFSNLSEYLNKCCHDNNIKLLALGNFNISNSKDAWSESEIYCDNKTLSFLIATEILPFGCVIIGSKIGKMTFDDVSSVAAALSDLEFCGYLSSEYYSFDAYQIDGKIIAKMYYDTECG</sequence>
<name>A0AC59HC53_9VIRU</name>
<evidence type="ECO:0000313" key="2">
    <source>
        <dbReference type="Proteomes" id="UP000240399"/>
    </source>
</evidence>
<evidence type="ECO:0000313" key="1">
    <source>
        <dbReference type="EMBL" id="AUL77616.3"/>
    </source>
</evidence>